<keyword evidence="2" id="KW-0560">Oxidoreductase</keyword>
<evidence type="ECO:0000259" key="5">
    <source>
        <dbReference type="Pfam" id="PF02662"/>
    </source>
</evidence>
<keyword evidence="4" id="KW-0411">Iron-sulfur</keyword>
<dbReference type="GO" id="GO:0046872">
    <property type="term" value="F:metal ion binding"/>
    <property type="evidence" value="ECO:0007669"/>
    <property type="project" value="UniProtKB-KW"/>
</dbReference>
<dbReference type="AlphaFoldDB" id="X1CAV7"/>
<dbReference type="InterPro" id="IPR003813">
    <property type="entry name" value="MvhD/FlpD"/>
</dbReference>
<feature type="domain" description="F420-non-reducing hydrogenase iron-sulfur subunit D" evidence="5">
    <location>
        <begin position="7"/>
        <end position="116"/>
    </location>
</feature>
<accession>X1CAV7</accession>
<name>X1CAV7_9ZZZZ</name>
<dbReference type="EMBL" id="BART01023516">
    <property type="protein sequence ID" value="GAG93448.1"/>
    <property type="molecule type" value="Genomic_DNA"/>
</dbReference>
<reference evidence="6" key="1">
    <citation type="journal article" date="2014" name="Front. Microbiol.">
        <title>High frequency of phylogenetically diverse reductive dehalogenase-homologous genes in deep subseafloor sedimentary metagenomes.</title>
        <authorList>
            <person name="Kawai M."/>
            <person name="Futagami T."/>
            <person name="Toyoda A."/>
            <person name="Takaki Y."/>
            <person name="Nishi S."/>
            <person name="Hori S."/>
            <person name="Arai W."/>
            <person name="Tsubouchi T."/>
            <person name="Morono Y."/>
            <person name="Uchiyama I."/>
            <person name="Ito T."/>
            <person name="Fujiyama A."/>
            <person name="Inagaki F."/>
            <person name="Takami H."/>
        </authorList>
    </citation>
    <scope>NUCLEOTIDE SEQUENCE</scope>
    <source>
        <strain evidence="6">Expedition CK06-06</strain>
    </source>
</reference>
<feature type="non-terminal residue" evidence="6">
    <location>
        <position position="116"/>
    </location>
</feature>
<protein>
    <recommendedName>
        <fullName evidence="5">F420-non-reducing hydrogenase iron-sulfur subunit D domain-containing protein</fullName>
    </recommendedName>
</protein>
<evidence type="ECO:0000256" key="2">
    <source>
        <dbReference type="ARBA" id="ARBA00023002"/>
    </source>
</evidence>
<gene>
    <name evidence="6" type="ORF">S01H4_42759</name>
</gene>
<comment type="caution">
    <text evidence="6">The sequence shown here is derived from an EMBL/GenBank/DDBJ whole genome shotgun (WGS) entry which is preliminary data.</text>
</comment>
<keyword evidence="1" id="KW-0479">Metal-binding</keyword>
<evidence type="ECO:0000256" key="3">
    <source>
        <dbReference type="ARBA" id="ARBA00023004"/>
    </source>
</evidence>
<dbReference type="Pfam" id="PF02662">
    <property type="entry name" value="FlpD"/>
    <property type="match status" value="1"/>
</dbReference>
<organism evidence="6">
    <name type="scientific">marine sediment metagenome</name>
    <dbReference type="NCBI Taxonomy" id="412755"/>
    <lineage>
        <taxon>unclassified sequences</taxon>
        <taxon>metagenomes</taxon>
        <taxon>ecological metagenomes</taxon>
    </lineage>
</organism>
<sequence>MTFEPKILGFLCNWCSYAGADLAGVSRIQYPPNMRVIRVMCSGRVDPVFIFKALLTGIDGVFVLGCHPGDCHYLEGNYEAEKKFIMVQKFLKIVDFDKRIRLDWVSASEGVRFAKV</sequence>
<keyword evidence="3" id="KW-0408">Iron</keyword>
<evidence type="ECO:0000256" key="1">
    <source>
        <dbReference type="ARBA" id="ARBA00022723"/>
    </source>
</evidence>
<evidence type="ECO:0000313" key="6">
    <source>
        <dbReference type="EMBL" id="GAG93448.1"/>
    </source>
</evidence>
<dbReference type="GO" id="GO:0016491">
    <property type="term" value="F:oxidoreductase activity"/>
    <property type="evidence" value="ECO:0007669"/>
    <property type="project" value="UniProtKB-KW"/>
</dbReference>
<dbReference type="GO" id="GO:0051536">
    <property type="term" value="F:iron-sulfur cluster binding"/>
    <property type="evidence" value="ECO:0007669"/>
    <property type="project" value="UniProtKB-KW"/>
</dbReference>
<proteinExistence type="predicted"/>
<evidence type="ECO:0000256" key="4">
    <source>
        <dbReference type="ARBA" id="ARBA00023014"/>
    </source>
</evidence>